<reference evidence="3 4" key="1">
    <citation type="journal article" date="2018" name="Microbiome">
        <title>Fine metagenomic profile of the Mediterranean stratified and mixed water columns revealed by assembly and recruitment.</title>
        <authorList>
            <person name="Haro-Moreno J.M."/>
            <person name="Lopez-Perez M."/>
            <person name="De La Torre J.R."/>
            <person name="Picazo A."/>
            <person name="Camacho A."/>
            <person name="Rodriguez-Valera F."/>
        </authorList>
    </citation>
    <scope>NUCLEOTIDE SEQUENCE [LARGE SCALE GENOMIC DNA]</scope>
    <source>
        <strain evidence="3">MED-G50</strain>
    </source>
</reference>
<dbReference type="GO" id="GO:0016740">
    <property type="term" value="F:transferase activity"/>
    <property type="evidence" value="ECO:0007669"/>
    <property type="project" value="UniProtKB-KW"/>
</dbReference>
<evidence type="ECO:0000259" key="2">
    <source>
        <dbReference type="PROSITE" id="PS50404"/>
    </source>
</evidence>
<sequence length="307" mass="35059">MVLQNIVLFHHDPSPYGERIRKCFGLQNIPWKSCLVPMVMPRPAMTILSGGYRKIPVMQYGADIYCDTRLISQKINNLFNDLKLFSHGTLQNSALQSQSDQIFRSGAILSLIENKEYIPPEVVEDRMSFFTFINQKTAEKELNHHQSQFKKYAMDIDELLRENDFILGLQPNWADICCYANIFMAKGNIPSSFEWMKKLKNIDSWYQNLMSYGEGIREEISSQEALEIAKTSTPDLSNINHQNSDDENMPQPGDNVKVTPDDYGQISVQGELICVNLDEIVVTNETKEAGAIAIHFPRLGFIVEKII</sequence>
<evidence type="ECO:0000313" key="3">
    <source>
        <dbReference type="EMBL" id="RCL84718.1"/>
    </source>
</evidence>
<protein>
    <submittedName>
        <fullName evidence="3">Glutathione S-transferase</fullName>
    </submittedName>
</protein>
<feature type="region of interest" description="Disordered" evidence="1">
    <location>
        <begin position="234"/>
        <end position="254"/>
    </location>
</feature>
<gene>
    <name evidence="3" type="ORF">DBW64_02940</name>
</gene>
<dbReference type="PROSITE" id="PS50404">
    <property type="entry name" value="GST_NTER"/>
    <property type="match status" value="1"/>
</dbReference>
<dbReference type="Pfam" id="PF13417">
    <property type="entry name" value="GST_N_3"/>
    <property type="match status" value="1"/>
</dbReference>
<feature type="domain" description="GST N-terminal" evidence="2">
    <location>
        <begin position="4"/>
        <end position="120"/>
    </location>
</feature>
<evidence type="ECO:0000313" key="4">
    <source>
        <dbReference type="Proteomes" id="UP000252289"/>
    </source>
</evidence>
<dbReference type="InterPro" id="IPR036282">
    <property type="entry name" value="Glutathione-S-Trfase_C_sf"/>
</dbReference>
<proteinExistence type="predicted"/>
<accession>A0A368EJL9</accession>
<name>A0A368EJL9_9PROT</name>
<dbReference type="EMBL" id="QOQK01000009">
    <property type="protein sequence ID" value="RCL84718.1"/>
    <property type="molecule type" value="Genomic_DNA"/>
</dbReference>
<evidence type="ECO:0000256" key="1">
    <source>
        <dbReference type="SAM" id="MobiDB-lite"/>
    </source>
</evidence>
<organism evidence="3 4">
    <name type="scientific">PS1 clade bacterium</name>
    <dbReference type="NCBI Taxonomy" id="2175152"/>
    <lineage>
        <taxon>Bacteria</taxon>
        <taxon>Pseudomonadati</taxon>
        <taxon>Pseudomonadota</taxon>
        <taxon>Alphaproteobacteria</taxon>
        <taxon>PS1 clade</taxon>
    </lineage>
</organism>
<keyword evidence="3" id="KW-0808">Transferase</keyword>
<dbReference type="CDD" id="cd00570">
    <property type="entry name" value="GST_N_family"/>
    <property type="match status" value="1"/>
</dbReference>
<dbReference type="Gene3D" id="3.40.30.110">
    <property type="match status" value="2"/>
</dbReference>
<comment type="caution">
    <text evidence="3">The sequence shown here is derived from an EMBL/GenBank/DDBJ whole genome shotgun (WGS) entry which is preliminary data.</text>
</comment>
<dbReference type="AlphaFoldDB" id="A0A368EJL9"/>
<dbReference type="SUPFAM" id="SSF52833">
    <property type="entry name" value="Thioredoxin-like"/>
    <property type="match status" value="1"/>
</dbReference>
<dbReference type="SUPFAM" id="SSF47616">
    <property type="entry name" value="GST C-terminal domain-like"/>
    <property type="match status" value="1"/>
</dbReference>
<dbReference type="InterPro" id="IPR036249">
    <property type="entry name" value="Thioredoxin-like_sf"/>
</dbReference>
<dbReference type="InterPro" id="IPR004045">
    <property type="entry name" value="Glutathione_S-Trfase_N"/>
</dbReference>
<dbReference type="Proteomes" id="UP000252289">
    <property type="component" value="Unassembled WGS sequence"/>
</dbReference>